<protein>
    <recommendedName>
        <fullName evidence="3">Lipoprotein</fullName>
    </recommendedName>
</protein>
<proteinExistence type="predicted"/>
<name>A0ABU9T1E9_9ALTE</name>
<gene>
    <name evidence="1" type="ORF">WNY77_21345</name>
</gene>
<organism evidence="1 2">
    <name type="scientific">Paraglaciecola mesophila</name>
    <dbReference type="NCBI Taxonomy" id="197222"/>
    <lineage>
        <taxon>Bacteria</taxon>
        <taxon>Pseudomonadati</taxon>
        <taxon>Pseudomonadota</taxon>
        <taxon>Gammaproteobacteria</taxon>
        <taxon>Alteromonadales</taxon>
        <taxon>Alteromonadaceae</taxon>
        <taxon>Paraglaciecola</taxon>
    </lineage>
</organism>
<comment type="caution">
    <text evidence="1">The sequence shown here is derived from an EMBL/GenBank/DDBJ whole genome shotgun (WGS) entry which is preliminary data.</text>
</comment>
<dbReference type="Proteomes" id="UP001461163">
    <property type="component" value="Unassembled WGS sequence"/>
</dbReference>
<reference evidence="1 2" key="1">
    <citation type="submission" date="2024-03" db="EMBL/GenBank/DDBJ databases">
        <title>Community enrichment and isolation of bacterial strains for fucoidan degradation.</title>
        <authorList>
            <person name="Sichert A."/>
        </authorList>
    </citation>
    <scope>NUCLEOTIDE SEQUENCE [LARGE SCALE GENOMIC DNA]</scope>
    <source>
        <strain evidence="1 2">AS12</strain>
    </source>
</reference>
<accession>A0ABU9T1E9</accession>
<keyword evidence="2" id="KW-1185">Reference proteome</keyword>
<evidence type="ECO:0000313" key="1">
    <source>
        <dbReference type="EMBL" id="MEM5499957.1"/>
    </source>
</evidence>
<evidence type="ECO:0000313" key="2">
    <source>
        <dbReference type="Proteomes" id="UP001461163"/>
    </source>
</evidence>
<evidence type="ECO:0008006" key="3">
    <source>
        <dbReference type="Google" id="ProtNLM"/>
    </source>
</evidence>
<dbReference type="PROSITE" id="PS51257">
    <property type="entry name" value="PROKAR_LIPOPROTEIN"/>
    <property type="match status" value="1"/>
</dbReference>
<sequence>MKNKVLYIVVITGLFACTATSEKPQGWVNLDGTSVSDKAEFNASLEKCDYIRADRTALIDFDAKALLGLQTARECMEKEGYLLKK</sequence>
<dbReference type="RefSeq" id="WP_342882903.1">
    <property type="nucleotide sequence ID" value="NZ_JBBMQS010000026.1"/>
</dbReference>
<dbReference type="EMBL" id="JBBMQS010000026">
    <property type="protein sequence ID" value="MEM5499957.1"/>
    <property type="molecule type" value="Genomic_DNA"/>
</dbReference>